<keyword evidence="2" id="KW-0812">Transmembrane</keyword>
<dbReference type="RefSeq" id="WP_002651052.1">
    <property type="nucleotide sequence ID" value="NZ_CH672376.1"/>
</dbReference>
<dbReference type="AlphaFoldDB" id="A3ZZ25"/>
<feature type="coiled-coil region" evidence="1">
    <location>
        <begin position="69"/>
        <end position="137"/>
    </location>
</feature>
<feature type="non-terminal residue" evidence="3">
    <location>
        <position position="143"/>
    </location>
</feature>
<reference evidence="3 4" key="1">
    <citation type="submission" date="2006-02" db="EMBL/GenBank/DDBJ databases">
        <authorList>
            <person name="Amann R."/>
            <person name="Ferriera S."/>
            <person name="Johnson J."/>
            <person name="Kravitz S."/>
            <person name="Halpern A."/>
            <person name="Remington K."/>
            <person name="Beeson K."/>
            <person name="Tran B."/>
            <person name="Rogers Y.-H."/>
            <person name="Friedman R."/>
            <person name="Venter J.C."/>
        </authorList>
    </citation>
    <scope>NUCLEOTIDE SEQUENCE [LARGE SCALE GENOMIC DNA]</scope>
    <source>
        <strain evidence="3 4">DSM 3645</strain>
    </source>
</reference>
<keyword evidence="1" id="KW-0175">Coiled coil</keyword>
<dbReference type="Proteomes" id="UP000004358">
    <property type="component" value="Unassembled WGS sequence"/>
</dbReference>
<sequence>MESVSTIQFSTFLIGMTCGVFPLLAGLWIGIKLMRNSPSPVESSAAEAEKAAVILQRMSRFMHGLAGDVHEQRDVMATIEERIDDARRTPSGSKSLEQAIELLTMMNDANDALQDRLKRAETLINEQTEQLAMTLSEARTDSL</sequence>
<feature type="transmembrane region" description="Helical" evidence="2">
    <location>
        <begin position="12"/>
        <end position="31"/>
    </location>
</feature>
<gene>
    <name evidence="3" type="ORF">DSM3645_15770</name>
</gene>
<comment type="caution">
    <text evidence="3">The sequence shown here is derived from an EMBL/GenBank/DDBJ whole genome shotgun (WGS) entry which is preliminary data.</text>
</comment>
<dbReference type="EMBL" id="AANZ01000023">
    <property type="protein sequence ID" value="EAQ78249.1"/>
    <property type="molecule type" value="Genomic_DNA"/>
</dbReference>
<evidence type="ECO:0000256" key="2">
    <source>
        <dbReference type="SAM" id="Phobius"/>
    </source>
</evidence>
<proteinExistence type="predicted"/>
<evidence type="ECO:0000313" key="4">
    <source>
        <dbReference type="Proteomes" id="UP000004358"/>
    </source>
</evidence>
<accession>A3ZZ25</accession>
<keyword evidence="2" id="KW-1133">Transmembrane helix</keyword>
<protein>
    <submittedName>
        <fullName evidence="3">Uncharacterized protein</fullName>
    </submittedName>
</protein>
<dbReference type="STRING" id="314230.DSM3645_15770"/>
<organism evidence="3 4">
    <name type="scientific">Blastopirellula marina DSM 3645</name>
    <dbReference type="NCBI Taxonomy" id="314230"/>
    <lineage>
        <taxon>Bacteria</taxon>
        <taxon>Pseudomonadati</taxon>
        <taxon>Planctomycetota</taxon>
        <taxon>Planctomycetia</taxon>
        <taxon>Pirellulales</taxon>
        <taxon>Pirellulaceae</taxon>
        <taxon>Blastopirellula</taxon>
    </lineage>
</organism>
<evidence type="ECO:0000313" key="3">
    <source>
        <dbReference type="EMBL" id="EAQ78249.1"/>
    </source>
</evidence>
<keyword evidence="2" id="KW-0472">Membrane</keyword>
<dbReference type="eggNOG" id="COG3706">
    <property type="taxonomic scope" value="Bacteria"/>
</dbReference>
<name>A3ZZ25_9BACT</name>
<evidence type="ECO:0000256" key="1">
    <source>
        <dbReference type="SAM" id="Coils"/>
    </source>
</evidence>
<dbReference type="HOGENOM" id="CLU_1810132_0_0_0"/>